<dbReference type="Pfam" id="PF03567">
    <property type="entry name" value="Sulfotransfer_2"/>
    <property type="match status" value="2"/>
</dbReference>
<feature type="region of interest" description="Disordered" evidence="10">
    <location>
        <begin position="52"/>
        <end position="122"/>
    </location>
</feature>
<accession>A0AAE1BPU9</accession>
<evidence type="ECO:0000256" key="7">
    <source>
        <dbReference type="ARBA" id="ARBA00023136"/>
    </source>
</evidence>
<evidence type="ECO:0000256" key="8">
    <source>
        <dbReference type="ARBA" id="ARBA00023180"/>
    </source>
</evidence>
<keyword evidence="12" id="KW-1185">Reference proteome</keyword>
<keyword evidence="6 9" id="KW-0333">Golgi apparatus</keyword>
<evidence type="ECO:0000256" key="5">
    <source>
        <dbReference type="ARBA" id="ARBA00022989"/>
    </source>
</evidence>
<evidence type="ECO:0000313" key="12">
    <source>
        <dbReference type="Proteomes" id="UP001286313"/>
    </source>
</evidence>
<evidence type="ECO:0000256" key="10">
    <source>
        <dbReference type="SAM" id="MobiDB-lite"/>
    </source>
</evidence>
<comment type="subcellular location">
    <subcellularLocation>
        <location evidence="1 9">Golgi apparatus membrane</location>
        <topology evidence="1 9">Single-pass type II membrane protein</topology>
    </subcellularLocation>
</comment>
<evidence type="ECO:0000256" key="9">
    <source>
        <dbReference type="RuleBase" id="RU364020"/>
    </source>
</evidence>
<keyword evidence="9" id="KW-0735">Signal-anchor</keyword>
<keyword evidence="5" id="KW-1133">Transmembrane helix</keyword>
<sequence length="240" mass="25394">MLRTYKKFVFVRHPLDRLVSAYRDKLETRDQLSTFDFHKNVLEEVKRMVRRREESGGGVGNSGGGGGVSGGGGSEGGGGVSGGGVGVGSNGGGVGGVGGVGSNGDGVSGGAGGSGVSGGGGGVSGDNVTFTEFVEWLTPTNGTWTQTQRNEHWRPVFDLCAPCAVQYDAIGKYEHLQEEMNATLHWLGAGEYSQRFPAPDRPSFAASHRSTYLRLLSSSHRIRLLRTYLLDFLLFGYAMP</sequence>
<dbReference type="EMBL" id="JAWQEG010006633">
    <property type="protein sequence ID" value="KAK3854298.1"/>
    <property type="molecule type" value="Genomic_DNA"/>
</dbReference>
<dbReference type="Proteomes" id="UP001286313">
    <property type="component" value="Unassembled WGS sequence"/>
</dbReference>
<comment type="similarity">
    <text evidence="2 9">Belongs to the sulfotransferase 2 family.</text>
</comment>
<keyword evidence="9" id="KW-0119">Carbohydrate metabolism</keyword>
<evidence type="ECO:0000256" key="2">
    <source>
        <dbReference type="ARBA" id="ARBA00006339"/>
    </source>
</evidence>
<gene>
    <name evidence="11" type="ORF">Pcinc_039213</name>
</gene>
<evidence type="ECO:0000256" key="1">
    <source>
        <dbReference type="ARBA" id="ARBA00004323"/>
    </source>
</evidence>
<comment type="caution">
    <text evidence="11">The sequence shown here is derived from an EMBL/GenBank/DDBJ whole genome shotgun (WGS) entry which is preliminary data.</text>
</comment>
<dbReference type="GO" id="GO:0000139">
    <property type="term" value="C:Golgi membrane"/>
    <property type="evidence" value="ECO:0007669"/>
    <property type="project" value="UniProtKB-SubCell"/>
</dbReference>
<evidence type="ECO:0000256" key="4">
    <source>
        <dbReference type="ARBA" id="ARBA00022692"/>
    </source>
</evidence>
<name>A0AAE1BPU9_PETCI</name>
<dbReference type="GO" id="GO:0016051">
    <property type="term" value="P:carbohydrate biosynthetic process"/>
    <property type="evidence" value="ECO:0007669"/>
    <property type="project" value="InterPro"/>
</dbReference>
<dbReference type="PANTHER" id="PTHR12137">
    <property type="entry name" value="CARBOHYDRATE SULFOTRANSFERASE"/>
    <property type="match status" value="1"/>
</dbReference>
<feature type="compositionally biased region" description="Gly residues" evidence="10">
    <location>
        <begin position="56"/>
        <end position="122"/>
    </location>
</feature>
<evidence type="ECO:0000256" key="6">
    <source>
        <dbReference type="ARBA" id="ARBA00023034"/>
    </source>
</evidence>
<dbReference type="InterPro" id="IPR018011">
    <property type="entry name" value="Carb_sulfotrans_8-10"/>
</dbReference>
<proteinExistence type="inferred from homology"/>
<keyword evidence="8 9" id="KW-0325">Glycoprotein</keyword>
<organism evidence="11 12">
    <name type="scientific">Petrolisthes cinctipes</name>
    <name type="common">Flat porcelain crab</name>
    <dbReference type="NCBI Taxonomy" id="88211"/>
    <lineage>
        <taxon>Eukaryota</taxon>
        <taxon>Metazoa</taxon>
        <taxon>Ecdysozoa</taxon>
        <taxon>Arthropoda</taxon>
        <taxon>Crustacea</taxon>
        <taxon>Multicrustacea</taxon>
        <taxon>Malacostraca</taxon>
        <taxon>Eumalacostraca</taxon>
        <taxon>Eucarida</taxon>
        <taxon>Decapoda</taxon>
        <taxon>Pleocyemata</taxon>
        <taxon>Anomura</taxon>
        <taxon>Galatheoidea</taxon>
        <taxon>Porcellanidae</taxon>
        <taxon>Petrolisthes</taxon>
    </lineage>
</organism>
<keyword evidence="7" id="KW-0472">Membrane</keyword>
<protein>
    <recommendedName>
        <fullName evidence="9">Carbohydrate sulfotransferase</fullName>
        <ecNumber evidence="9">2.8.2.-</ecNumber>
    </recommendedName>
</protein>
<evidence type="ECO:0000313" key="11">
    <source>
        <dbReference type="EMBL" id="KAK3854298.1"/>
    </source>
</evidence>
<evidence type="ECO:0000256" key="3">
    <source>
        <dbReference type="ARBA" id="ARBA00022679"/>
    </source>
</evidence>
<dbReference type="GO" id="GO:0008146">
    <property type="term" value="F:sulfotransferase activity"/>
    <property type="evidence" value="ECO:0007669"/>
    <property type="project" value="InterPro"/>
</dbReference>
<reference evidence="11" key="1">
    <citation type="submission" date="2023-10" db="EMBL/GenBank/DDBJ databases">
        <title>Genome assemblies of two species of porcelain crab, Petrolisthes cinctipes and Petrolisthes manimaculis (Anomura: Porcellanidae).</title>
        <authorList>
            <person name="Angst P."/>
        </authorList>
    </citation>
    <scope>NUCLEOTIDE SEQUENCE</scope>
    <source>
        <strain evidence="11">PB745_01</strain>
        <tissue evidence="11">Gill</tissue>
    </source>
</reference>
<dbReference type="InterPro" id="IPR005331">
    <property type="entry name" value="Sulfotransferase"/>
</dbReference>
<dbReference type="EC" id="2.8.2.-" evidence="9"/>
<dbReference type="AlphaFoldDB" id="A0AAE1BPU9"/>
<keyword evidence="4" id="KW-0812">Transmembrane</keyword>
<keyword evidence="3 9" id="KW-0808">Transferase</keyword>
<dbReference type="PANTHER" id="PTHR12137:SF54">
    <property type="entry name" value="CARBOHYDRATE SULFOTRANSFERASE"/>
    <property type="match status" value="1"/>
</dbReference>